<name>A0A444TXE2_ACIRT</name>
<dbReference type="GO" id="GO:0003676">
    <property type="term" value="F:nucleic acid binding"/>
    <property type="evidence" value="ECO:0007669"/>
    <property type="project" value="UniProtKB-UniRule"/>
</dbReference>
<dbReference type="EMBL" id="SCEB01215806">
    <property type="protein sequence ID" value="RXM27562.1"/>
    <property type="molecule type" value="Genomic_DNA"/>
</dbReference>
<dbReference type="CDD" id="cd02642">
    <property type="entry name" value="R3H_encore_like"/>
    <property type="match status" value="1"/>
</dbReference>
<dbReference type="SMART" id="SM00393">
    <property type="entry name" value="R3H"/>
    <property type="match status" value="1"/>
</dbReference>
<feature type="compositionally biased region" description="Basic and acidic residues" evidence="2">
    <location>
        <begin position="47"/>
        <end position="60"/>
    </location>
</feature>
<protein>
    <submittedName>
        <fullName evidence="5">cAMP-regulated phosphoprotein 21</fullName>
    </submittedName>
</protein>
<evidence type="ECO:0000313" key="5">
    <source>
        <dbReference type="EMBL" id="RXM27562.1"/>
    </source>
</evidence>
<keyword evidence="1" id="KW-0597">Phosphoprotein</keyword>
<reference evidence="5 6" key="1">
    <citation type="submission" date="2019-01" db="EMBL/GenBank/DDBJ databases">
        <title>Draft Genome and Complete Hox-Cluster Characterization of the Sterlet Sturgeon (Acipenser ruthenus).</title>
        <authorList>
            <person name="Wei Q."/>
        </authorList>
    </citation>
    <scope>NUCLEOTIDE SEQUENCE [LARGE SCALE GENOMIC DNA]</scope>
    <source>
        <strain evidence="5">WHYD16114868_AA</strain>
        <tissue evidence="5">Blood</tissue>
    </source>
</reference>
<evidence type="ECO:0000259" key="4">
    <source>
        <dbReference type="PROSITE" id="PS51673"/>
    </source>
</evidence>
<accession>A0A444TXE2</accession>
<evidence type="ECO:0000256" key="2">
    <source>
        <dbReference type="SAM" id="MobiDB-lite"/>
    </source>
</evidence>
<dbReference type="FunFam" id="3.30.1370.50:FF:000001">
    <property type="entry name" value="R3H domain-containing protein 2 isoform 1"/>
    <property type="match status" value="1"/>
</dbReference>
<feature type="domain" description="SUZ" evidence="4">
    <location>
        <begin position="229"/>
        <end position="301"/>
    </location>
</feature>
<feature type="region of interest" description="Disordered" evidence="2">
    <location>
        <begin position="520"/>
        <end position="578"/>
    </location>
</feature>
<dbReference type="Pfam" id="PF12752">
    <property type="entry name" value="SUZ"/>
    <property type="match status" value="1"/>
</dbReference>
<dbReference type="PANTHER" id="PTHR15672:SF14">
    <property type="entry name" value="CAMP-REGULATED PHOSPHOPROTEIN 21"/>
    <property type="match status" value="1"/>
</dbReference>
<feature type="region of interest" description="Disordered" evidence="2">
    <location>
        <begin position="912"/>
        <end position="934"/>
    </location>
</feature>
<keyword evidence="6" id="KW-1185">Reference proteome</keyword>
<dbReference type="PROSITE" id="PS51061">
    <property type="entry name" value="R3H"/>
    <property type="match status" value="1"/>
</dbReference>
<dbReference type="PANTHER" id="PTHR15672">
    <property type="entry name" value="CAMP-REGULATED PHOSPHOPROTEIN 21 RELATED R3H DOMAIN CONTAINING PROTEIN"/>
    <property type="match status" value="1"/>
</dbReference>
<feature type="compositionally biased region" description="Low complexity" evidence="2">
    <location>
        <begin position="398"/>
        <end position="420"/>
    </location>
</feature>
<dbReference type="InterPro" id="IPR024771">
    <property type="entry name" value="SUZ"/>
</dbReference>
<dbReference type="InterPro" id="IPR001374">
    <property type="entry name" value="R3H_dom"/>
</dbReference>
<dbReference type="GO" id="GO:0005737">
    <property type="term" value="C:cytoplasm"/>
    <property type="evidence" value="ECO:0007669"/>
    <property type="project" value="TreeGrafter"/>
</dbReference>
<feature type="compositionally biased region" description="Pro residues" evidence="2">
    <location>
        <begin position="532"/>
        <end position="552"/>
    </location>
</feature>
<sequence>MSEQDKLNQEEAVEEAVSCEQENEGYLTSPDRYVRTGSLEVEENESEKEKEETVQSDKAELQQLGAKGKLVRSLAVCEESSLPPTTDGAEDNQDSLQITSSADKPSKDEGDREQEKDKNKEKGKSNEKPKIKMLSKDHSQEYTDSTGIDLHEFLVNTLKNNPRDRMMLLKMEQEIIDFIADNNNHYKKFPQMSSYHRMLVHRVAAYFGMDHNVDQTGKSVIINKTSNTRIPEERFCEHIKDDKSEESQKRFILKRDNSSIDKEDNQQNRIHPFRDGRRSKSIEEREEEYQRVRERIFAQDSVCSQENLYVEARILEDCIFNDTQKKRQLFKGNWDGTGKSGSRHSSTETDVKWNGQRPWSSTDSDSSNRNLKPAVTKTASIGGITVLTRGDSSASSRSTGKLSKTGSESSSSGGSSGSLSRVHQSLQSTSLLMSAPVSSTGSVSYPDGSGLSGQVPPNSPSYILVPLEAAGIPPGSILLNPHTGQPFVNPDGTPAIYNPPSGHQPMRSQIRDDMASQFGQMSLSRQSSGEAPEPPPSGSGYPPPLLPQPPQQPGYVMASPSQQIPPGGFTGSGPLMSQQVLQPPQGYVQQTPAQMPVYYYSSGQYPTSASQQYRPVAPVQYNAQRNQQIPQTSQQTGYQTVLPNQQGFQGLMGMQQPPQNQNLMSSQQGNQVQGMLVQYPAMSSYQVPMTQGSQGMPQQSYQQTIMLPSQSGQGTHPANGIPVYCNVLPPSPPSNLRLVAPHCPSNNVPMVPANCRTNCTSINNTGWQKRDYGALALKQEQAELAVSPPVGGDELRFRLEDLVVELSVKAVLETLSAIKTRNSGELLQDRSLQGEVERRAKMAEPGVWRSATHAGDQCIISFDSDSRDGAEEEASRCIKQQAMSRWGGSGGVHRALSIHGAKKVKGEVTHHRAQKRQQSCRIKTNGPASTNPPMMPDFITIVEACMERHRQYFESLFSHVEEMGKGPDTKLSSIQTEFVKLSCDMKDLKVDLSGLCARVDKNTKSAFLCNTRFDQLEDKMADLEDRNRCPSLRMVGLVENSEGSDAAPFLMKSLPEWFPSV</sequence>
<proteinExistence type="predicted"/>
<feature type="region of interest" description="Disordered" evidence="2">
    <location>
        <begin position="1"/>
        <end position="142"/>
    </location>
</feature>
<dbReference type="AlphaFoldDB" id="A0A444TXE2"/>
<feature type="compositionally biased region" description="Polar residues" evidence="2">
    <location>
        <begin position="357"/>
        <end position="370"/>
    </location>
</feature>
<feature type="compositionally biased region" description="Polar residues" evidence="2">
    <location>
        <begin position="916"/>
        <end position="932"/>
    </location>
</feature>
<dbReference type="PROSITE" id="PS51673">
    <property type="entry name" value="SUZ"/>
    <property type="match status" value="1"/>
</dbReference>
<feature type="compositionally biased region" description="Polar residues" evidence="2">
    <location>
        <begin position="94"/>
        <end position="103"/>
    </location>
</feature>
<dbReference type="Pfam" id="PF01424">
    <property type="entry name" value="R3H"/>
    <property type="match status" value="1"/>
</dbReference>
<comment type="caution">
    <text evidence="5">The sequence shown here is derived from an EMBL/GenBank/DDBJ whole genome shotgun (WGS) entry which is preliminary data.</text>
</comment>
<organism evidence="5 6">
    <name type="scientific">Acipenser ruthenus</name>
    <name type="common">Sterlet sturgeon</name>
    <dbReference type="NCBI Taxonomy" id="7906"/>
    <lineage>
        <taxon>Eukaryota</taxon>
        <taxon>Metazoa</taxon>
        <taxon>Chordata</taxon>
        <taxon>Craniata</taxon>
        <taxon>Vertebrata</taxon>
        <taxon>Euteleostomi</taxon>
        <taxon>Actinopterygii</taxon>
        <taxon>Chondrostei</taxon>
        <taxon>Acipenseriformes</taxon>
        <taxon>Acipenseridae</taxon>
        <taxon>Acipenser</taxon>
    </lineage>
</organism>
<dbReference type="Gene3D" id="3.30.1370.50">
    <property type="entry name" value="R3H-like domain"/>
    <property type="match status" value="1"/>
</dbReference>
<feature type="region of interest" description="Disordered" evidence="2">
    <location>
        <begin position="388"/>
        <end position="424"/>
    </location>
</feature>
<evidence type="ECO:0000256" key="1">
    <source>
        <dbReference type="ARBA" id="ARBA00022553"/>
    </source>
</evidence>
<evidence type="ECO:0000313" key="6">
    <source>
        <dbReference type="Proteomes" id="UP000289886"/>
    </source>
</evidence>
<feature type="region of interest" description="Disordered" evidence="2">
    <location>
        <begin position="476"/>
        <end position="507"/>
    </location>
</feature>
<feature type="compositionally biased region" description="Basic and acidic residues" evidence="2">
    <location>
        <begin position="104"/>
        <end position="141"/>
    </location>
</feature>
<evidence type="ECO:0000259" key="3">
    <source>
        <dbReference type="PROSITE" id="PS51061"/>
    </source>
</evidence>
<feature type="region of interest" description="Disordered" evidence="2">
    <location>
        <begin position="253"/>
        <end position="283"/>
    </location>
</feature>
<dbReference type="SUPFAM" id="SSF82708">
    <property type="entry name" value="R3H domain"/>
    <property type="match status" value="1"/>
</dbReference>
<dbReference type="InterPro" id="IPR036867">
    <property type="entry name" value="R3H_dom_sf"/>
</dbReference>
<dbReference type="InterPro" id="IPR051937">
    <property type="entry name" value="R3H_domain_containing"/>
</dbReference>
<feature type="region of interest" description="Disordered" evidence="2">
    <location>
        <begin position="331"/>
        <end position="375"/>
    </location>
</feature>
<gene>
    <name evidence="5" type="ORF">EOD39_2935</name>
</gene>
<feature type="domain" description="R3H" evidence="3">
    <location>
        <begin position="165"/>
        <end position="228"/>
    </location>
</feature>
<dbReference type="Proteomes" id="UP000289886">
    <property type="component" value="Unassembled WGS sequence"/>
</dbReference>